<accession>A0A9W7FGX5</accession>
<name>A0A9W7FGX5_9STRA</name>
<keyword evidence="2" id="KW-1133">Transmembrane helix</keyword>
<evidence type="ECO:0000256" key="1">
    <source>
        <dbReference type="SAM" id="MobiDB-lite"/>
    </source>
</evidence>
<evidence type="ECO:0000313" key="5">
    <source>
        <dbReference type="Proteomes" id="UP001165122"/>
    </source>
</evidence>
<feature type="compositionally biased region" description="Basic and acidic residues" evidence="1">
    <location>
        <begin position="105"/>
        <end position="127"/>
    </location>
</feature>
<keyword evidence="3" id="KW-0732">Signal</keyword>
<keyword evidence="5" id="KW-1185">Reference proteome</keyword>
<evidence type="ECO:0000256" key="3">
    <source>
        <dbReference type="SAM" id="SignalP"/>
    </source>
</evidence>
<evidence type="ECO:0000256" key="2">
    <source>
        <dbReference type="SAM" id="Phobius"/>
    </source>
</evidence>
<dbReference type="AlphaFoldDB" id="A0A9W7FGX5"/>
<evidence type="ECO:0008006" key="6">
    <source>
        <dbReference type="Google" id="ProtNLM"/>
    </source>
</evidence>
<sequence length="127" mass="14052">MRSLLLLLLLLLSSVSSFNFPTLPFDSPRELGTKVNEFYDAKVQSLPFLPPQNSDMTEIPSPVYAELPNPIIPVIFTLVLIIGIGILTSSLGDVVGEEAMTGDRAGYKAQKESEKRNKKFLDFKPPK</sequence>
<keyword evidence="2" id="KW-0472">Membrane</keyword>
<protein>
    <recommendedName>
        <fullName evidence="6">Transmembrane protein</fullName>
    </recommendedName>
</protein>
<dbReference type="EMBL" id="BRXW01000172">
    <property type="protein sequence ID" value="GMI12157.1"/>
    <property type="molecule type" value="Genomic_DNA"/>
</dbReference>
<feature type="signal peptide" evidence="3">
    <location>
        <begin position="1"/>
        <end position="17"/>
    </location>
</feature>
<comment type="caution">
    <text evidence="4">The sequence shown here is derived from an EMBL/GenBank/DDBJ whole genome shotgun (WGS) entry which is preliminary data.</text>
</comment>
<proteinExistence type="predicted"/>
<feature type="transmembrane region" description="Helical" evidence="2">
    <location>
        <begin position="71"/>
        <end position="91"/>
    </location>
</feature>
<feature type="region of interest" description="Disordered" evidence="1">
    <location>
        <begin position="102"/>
        <end position="127"/>
    </location>
</feature>
<organism evidence="4 5">
    <name type="scientific">Triparma laevis f. longispina</name>
    <dbReference type="NCBI Taxonomy" id="1714387"/>
    <lineage>
        <taxon>Eukaryota</taxon>
        <taxon>Sar</taxon>
        <taxon>Stramenopiles</taxon>
        <taxon>Ochrophyta</taxon>
        <taxon>Bolidophyceae</taxon>
        <taxon>Parmales</taxon>
        <taxon>Triparmaceae</taxon>
        <taxon>Triparma</taxon>
    </lineage>
</organism>
<dbReference type="Proteomes" id="UP001165122">
    <property type="component" value="Unassembled WGS sequence"/>
</dbReference>
<feature type="chain" id="PRO_5040776649" description="Transmembrane protein" evidence="3">
    <location>
        <begin position="18"/>
        <end position="127"/>
    </location>
</feature>
<evidence type="ECO:0000313" key="4">
    <source>
        <dbReference type="EMBL" id="GMI12157.1"/>
    </source>
</evidence>
<reference evidence="5" key="1">
    <citation type="journal article" date="2023" name="Commun. Biol.">
        <title>Genome analysis of Parmales, the sister group of diatoms, reveals the evolutionary specialization of diatoms from phago-mixotrophs to photoautotrophs.</title>
        <authorList>
            <person name="Ban H."/>
            <person name="Sato S."/>
            <person name="Yoshikawa S."/>
            <person name="Yamada K."/>
            <person name="Nakamura Y."/>
            <person name="Ichinomiya M."/>
            <person name="Sato N."/>
            <person name="Blanc-Mathieu R."/>
            <person name="Endo H."/>
            <person name="Kuwata A."/>
            <person name="Ogata H."/>
        </authorList>
    </citation>
    <scope>NUCLEOTIDE SEQUENCE [LARGE SCALE GENOMIC DNA]</scope>
    <source>
        <strain evidence="5">NIES 3700</strain>
    </source>
</reference>
<gene>
    <name evidence="4" type="ORF">TrLO_g5973</name>
</gene>
<keyword evidence="2" id="KW-0812">Transmembrane</keyword>